<protein>
    <submittedName>
        <fullName evidence="1">Uncharacterized protein</fullName>
    </submittedName>
</protein>
<organism evidence="1 2">
    <name type="scientific">Streptomyces siamensis</name>
    <dbReference type="NCBI Taxonomy" id="1274986"/>
    <lineage>
        <taxon>Bacteria</taxon>
        <taxon>Bacillati</taxon>
        <taxon>Actinomycetota</taxon>
        <taxon>Actinomycetes</taxon>
        <taxon>Kitasatosporales</taxon>
        <taxon>Streptomycetaceae</taxon>
        <taxon>Streptomyces</taxon>
    </lineage>
</organism>
<reference evidence="2" key="1">
    <citation type="journal article" date="2019" name="Int. J. Syst. Evol. Microbiol.">
        <title>The Global Catalogue of Microorganisms (GCM) 10K type strain sequencing project: providing services to taxonomists for standard genome sequencing and annotation.</title>
        <authorList>
            <consortium name="The Broad Institute Genomics Platform"/>
            <consortium name="The Broad Institute Genome Sequencing Center for Infectious Disease"/>
            <person name="Wu L."/>
            <person name="Ma J."/>
        </authorList>
    </citation>
    <scope>NUCLEOTIDE SEQUENCE [LARGE SCALE GENOMIC DNA]</scope>
    <source>
        <strain evidence="2">JCM 18409</strain>
    </source>
</reference>
<proteinExistence type="predicted"/>
<sequence length="51" mass="5506">MRPSHVDDHEVQRAFCGPKFGSKPSLFVRHGGPLWVPDAVGAVDPDHGVLS</sequence>
<gene>
    <name evidence="1" type="ORF">GCM10023335_53680</name>
</gene>
<dbReference type="Proteomes" id="UP001501759">
    <property type="component" value="Unassembled WGS sequence"/>
</dbReference>
<keyword evidence="2" id="KW-1185">Reference proteome</keyword>
<comment type="caution">
    <text evidence="1">The sequence shown here is derived from an EMBL/GenBank/DDBJ whole genome shotgun (WGS) entry which is preliminary data.</text>
</comment>
<dbReference type="EMBL" id="BAABKB010000021">
    <property type="protein sequence ID" value="GAA5022079.1"/>
    <property type="molecule type" value="Genomic_DNA"/>
</dbReference>
<accession>A0ABP9J6B3</accession>
<name>A0ABP9J6B3_9ACTN</name>
<evidence type="ECO:0000313" key="2">
    <source>
        <dbReference type="Proteomes" id="UP001501759"/>
    </source>
</evidence>
<evidence type="ECO:0000313" key="1">
    <source>
        <dbReference type="EMBL" id="GAA5022079.1"/>
    </source>
</evidence>